<sequence length="206" mass="22899">MIDSYPDILDRRPFREALNRALEAEATVSLASLDLDGFGEVNARLGRESGDRLIELLCRTLAENAKAHGWTVGRIGGDEFAVVMPDTGLERAFLLMEALRGEFAARAAEQFPELCPTISIGVANAPRDARDLNGLTQQADQALYQAKENGRNAVGLPSREEMVLRSCYYTTSQLARLKKLAELLKKKESVLMREALDDLLRKYDVQ</sequence>
<dbReference type="Proteomes" id="UP001519289">
    <property type="component" value="Unassembled WGS sequence"/>
</dbReference>
<dbReference type="Gene3D" id="3.30.70.270">
    <property type="match status" value="1"/>
</dbReference>
<dbReference type="NCBIfam" id="TIGR00254">
    <property type="entry name" value="GGDEF"/>
    <property type="match status" value="1"/>
</dbReference>
<dbReference type="Pfam" id="PF00990">
    <property type="entry name" value="GGDEF"/>
    <property type="match status" value="1"/>
</dbReference>
<dbReference type="InterPro" id="IPR043128">
    <property type="entry name" value="Rev_trsase/Diguanyl_cyclase"/>
</dbReference>
<proteinExistence type="predicted"/>
<feature type="domain" description="GGDEF" evidence="1">
    <location>
        <begin position="26"/>
        <end position="159"/>
    </location>
</feature>
<comment type="caution">
    <text evidence="2">The sequence shown here is derived from an EMBL/GenBank/DDBJ whole genome shotgun (WGS) entry which is preliminary data.</text>
</comment>
<dbReference type="RefSeq" id="WP_209467524.1">
    <property type="nucleotide sequence ID" value="NZ_JAGGLG010000028.1"/>
</dbReference>
<dbReference type="InterPro" id="IPR029787">
    <property type="entry name" value="Nucleotide_cyclase"/>
</dbReference>
<dbReference type="SMART" id="SM00267">
    <property type="entry name" value="GGDEF"/>
    <property type="match status" value="1"/>
</dbReference>
<dbReference type="InterPro" id="IPR050469">
    <property type="entry name" value="Diguanylate_Cyclase"/>
</dbReference>
<protein>
    <submittedName>
        <fullName evidence="2">Diguanylate cyclase (GGDEF)-like protein</fullName>
    </submittedName>
</protein>
<evidence type="ECO:0000313" key="3">
    <source>
        <dbReference type="Proteomes" id="UP001519289"/>
    </source>
</evidence>
<dbReference type="SUPFAM" id="SSF55073">
    <property type="entry name" value="Nucleotide cyclase"/>
    <property type="match status" value="1"/>
</dbReference>
<accession>A0ABS4JV50</accession>
<evidence type="ECO:0000259" key="1">
    <source>
        <dbReference type="PROSITE" id="PS50887"/>
    </source>
</evidence>
<organism evidence="2 3">
    <name type="scientific">Symbiobacterium terraclitae</name>
    <dbReference type="NCBI Taxonomy" id="557451"/>
    <lineage>
        <taxon>Bacteria</taxon>
        <taxon>Bacillati</taxon>
        <taxon>Bacillota</taxon>
        <taxon>Clostridia</taxon>
        <taxon>Eubacteriales</taxon>
        <taxon>Symbiobacteriaceae</taxon>
        <taxon>Symbiobacterium</taxon>
    </lineage>
</organism>
<gene>
    <name evidence="2" type="ORF">J2Z79_002851</name>
</gene>
<dbReference type="PANTHER" id="PTHR45138">
    <property type="entry name" value="REGULATORY COMPONENTS OF SENSORY TRANSDUCTION SYSTEM"/>
    <property type="match status" value="1"/>
</dbReference>
<keyword evidence="3" id="KW-1185">Reference proteome</keyword>
<reference evidence="2 3" key="1">
    <citation type="submission" date="2021-03" db="EMBL/GenBank/DDBJ databases">
        <title>Genomic Encyclopedia of Type Strains, Phase IV (KMG-IV): sequencing the most valuable type-strain genomes for metagenomic binning, comparative biology and taxonomic classification.</title>
        <authorList>
            <person name="Goeker M."/>
        </authorList>
    </citation>
    <scope>NUCLEOTIDE SEQUENCE [LARGE SCALE GENOMIC DNA]</scope>
    <source>
        <strain evidence="2 3">DSM 27138</strain>
    </source>
</reference>
<dbReference type="EMBL" id="JAGGLG010000028">
    <property type="protein sequence ID" value="MBP2019412.1"/>
    <property type="molecule type" value="Genomic_DNA"/>
</dbReference>
<dbReference type="InterPro" id="IPR000160">
    <property type="entry name" value="GGDEF_dom"/>
</dbReference>
<dbReference type="PANTHER" id="PTHR45138:SF9">
    <property type="entry name" value="DIGUANYLATE CYCLASE DGCM-RELATED"/>
    <property type="match status" value="1"/>
</dbReference>
<dbReference type="PROSITE" id="PS50887">
    <property type="entry name" value="GGDEF"/>
    <property type="match status" value="1"/>
</dbReference>
<name>A0ABS4JV50_9FIRM</name>
<evidence type="ECO:0000313" key="2">
    <source>
        <dbReference type="EMBL" id="MBP2019412.1"/>
    </source>
</evidence>
<dbReference type="CDD" id="cd01949">
    <property type="entry name" value="GGDEF"/>
    <property type="match status" value="1"/>
</dbReference>